<sequence>MSDSFLEDLTGRTGLLDADPLELPEPDGGDRTLRHDPEFVALDNGLSGIRDTINRGVDVLNGFGAGLPKLPEGSLEDLLVRPLTGDYVRIRQNAAATHHVRDALSTYGGNVVRLSLGVDPRWGGAAASSYLVRLQVQAVAARGLGEVVARGSVVFDEIADYSERLAVRVEGLVMELVERGRRLVTKVLTRLLGPGAVALAAEIALKGIDVVTDIVEDVQRVIEIVETLLRLRDEVAAWVEEQRARLEVFLDLLDVVLGRGADLRGGGGGSW</sequence>
<evidence type="ECO:0000313" key="1">
    <source>
        <dbReference type="EMBL" id="NYJ02759.1"/>
    </source>
</evidence>
<dbReference type="RefSeq" id="WP_179669080.1">
    <property type="nucleotide sequence ID" value="NZ_JACCFP010000001.1"/>
</dbReference>
<dbReference type="AlphaFoldDB" id="A0A853C678"/>
<accession>A0A853C678</accession>
<dbReference type="EMBL" id="JACCFP010000001">
    <property type="protein sequence ID" value="NYJ02759.1"/>
    <property type="molecule type" value="Genomic_DNA"/>
</dbReference>
<proteinExistence type="predicted"/>
<reference evidence="1 2" key="1">
    <citation type="submission" date="2020-07" db="EMBL/GenBank/DDBJ databases">
        <title>Sequencing the genomes of 1000 actinobacteria strains.</title>
        <authorList>
            <person name="Klenk H.-P."/>
        </authorList>
    </citation>
    <scope>NUCLEOTIDE SEQUENCE [LARGE SCALE GENOMIC DNA]</scope>
    <source>
        <strain evidence="1 2">DSM 103833</strain>
    </source>
</reference>
<name>A0A853C678_9ACTN</name>
<keyword evidence="2" id="KW-1185">Reference proteome</keyword>
<organism evidence="1 2">
    <name type="scientific">Nocardioides thalensis</name>
    <dbReference type="NCBI Taxonomy" id="1914755"/>
    <lineage>
        <taxon>Bacteria</taxon>
        <taxon>Bacillati</taxon>
        <taxon>Actinomycetota</taxon>
        <taxon>Actinomycetes</taxon>
        <taxon>Propionibacteriales</taxon>
        <taxon>Nocardioidaceae</taxon>
        <taxon>Nocardioides</taxon>
    </lineage>
</organism>
<evidence type="ECO:0000313" key="2">
    <source>
        <dbReference type="Proteomes" id="UP000530424"/>
    </source>
</evidence>
<protein>
    <submittedName>
        <fullName evidence="1">Uncharacterized protein</fullName>
    </submittedName>
</protein>
<comment type="caution">
    <text evidence="1">The sequence shown here is derived from an EMBL/GenBank/DDBJ whole genome shotgun (WGS) entry which is preliminary data.</text>
</comment>
<gene>
    <name evidence="1" type="ORF">HNR19_003457</name>
</gene>
<dbReference type="Proteomes" id="UP000530424">
    <property type="component" value="Unassembled WGS sequence"/>
</dbReference>